<evidence type="ECO:0000313" key="1">
    <source>
        <dbReference type="EMBL" id="QHU19599.1"/>
    </source>
</evidence>
<accession>A0A6C0KPP9</accession>
<reference evidence="1" key="1">
    <citation type="journal article" date="2020" name="Nature">
        <title>Giant virus diversity and host interactions through global metagenomics.</title>
        <authorList>
            <person name="Schulz F."/>
            <person name="Roux S."/>
            <person name="Paez-Espino D."/>
            <person name="Jungbluth S."/>
            <person name="Walsh D.A."/>
            <person name="Denef V.J."/>
            <person name="McMahon K.D."/>
            <person name="Konstantinidis K.T."/>
            <person name="Eloe-Fadrosh E.A."/>
            <person name="Kyrpides N.C."/>
            <person name="Woyke T."/>
        </authorList>
    </citation>
    <scope>NUCLEOTIDE SEQUENCE</scope>
    <source>
        <strain evidence="1">GVMAG-S-3300013014-113</strain>
    </source>
</reference>
<organism evidence="1">
    <name type="scientific">viral metagenome</name>
    <dbReference type="NCBI Taxonomy" id="1070528"/>
    <lineage>
        <taxon>unclassified sequences</taxon>
        <taxon>metagenomes</taxon>
        <taxon>organismal metagenomes</taxon>
    </lineage>
</organism>
<name>A0A6C0KPP9_9ZZZZ</name>
<sequence length="363" mass="43220">MESSYINDDRQSFKNITFSKFQKSKARLELIKNLYDEKIENACYWSAEFICAGHFLDLWDVILYYSYKYIHIGNPKLTLYLNMRYNNFVAILNNGYSDNIIKMRNNDKIRKLFCELICVLCYSHKKNVICDVNLDKNNSFELSSMSEKFKAPNVTYTEVILKHDDPKELIIPINEMVYNLICKNIIQVCYWYEWLIEYENICTKKKRKCICENRAYAPHGHTHDLIWIVWDILFYYSDPSITDKKYNISTNTSTSNTSTSILKHKIIQNLFDLFIIKYNNSVKKKRKYIIYFAFTLLIEELNYSINIIENQEAVQVIVSKINSVYKDIKKNEEIPNTDYLFNNLNKSNLEKSIEKMDLFNELC</sequence>
<dbReference type="AlphaFoldDB" id="A0A6C0KPP9"/>
<protein>
    <submittedName>
        <fullName evidence="1">Uncharacterized protein</fullName>
    </submittedName>
</protein>
<proteinExistence type="predicted"/>
<dbReference type="EMBL" id="MN740953">
    <property type="protein sequence ID" value="QHU19599.1"/>
    <property type="molecule type" value="Genomic_DNA"/>
</dbReference>